<dbReference type="PIRSF" id="PIRSF001394">
    <property type="entry name" value="Fe_dep_fumar_hy"/>
    <property type="match status" value="1"/>
</dbReference>
<dbReference type="NCBIfam" id="TIGR00722">
    <property type="entry name" value="ttdA_fumA_fumB"/>
    <property type="match status" value="1"/>
</dbReference>
<dbReference type="InterPro" id="IPR036660">
    <property type="entry name" value="Fe-S_hydroAse_TtdB_cat_sf"/>
</dbReference>
<dbReference type="GO" id="GO:0006099">
    <property type="term" value="P:tricarboxylic acid cycle"/>
    <property type="evidence" value="ECO:0007669"/>
    <property type="project" value="UniProtKB-KW"/>
</dbReference>
<name>A0A0L8VBW8_9BACT</name>
<dbReference type="PANTHER" id="PTHR30389">
    <property type="entry name" value="FUMARATE HYDRATASE-RELATED"/>
    <property type="match status" value="1"/>
</dbReference>
<dbReference type="Pfam" id="PF05681">
    <property type="entry name" value="Fumerase"/>
    <property type="match status" value="1"/>
</dbReference>
<proteinExistence type="inferred from homology"/>
<dbReference type="Proteomes" id="UP000036958">
    <property type="component" value="Unassembled WGS sequence"/>
</dbReference>
<comment type="pathway">
    <text evidence="3">Carbohydrate metabolism; tricarboxylic acid cycle; (S)-malate from fumarate: step 1/1.</text>
</comment>
<comment type="catalytic activity">
    <reaction evidence="1 12">
        <text>(S)-malate = fumarate + H2O</text>
        <dbReference type="Rhea" id="RHEA:12460"/>
        <dbReference type="ChEBI" id="CHEBI:15377"/>
        <dbReference type="ChEBI" id="CHEBI:15589"/>
        <dbReference type="ChEBI" id="CHEBI:29806"/>
        <dbReference type="EC" id="4.2.1.2"/>
    </reaction>
</comment>
<dbReference type="AlphaFoldDB" id="A0A0L8VBW8"/>
<dbReference type="GO" id="GO:0004333">
    <property type="term" value="F:fumarate hydratase activity"/>
    <property type="evidence" value="ECO:0007669"/>
    <property type="project" value="UniProtKB-UniRule"/>
</dbReference>
<feature type="domain" description="Fe-S hydro-lyase tartrate dehydratase beta-type catalytic" evidence="14">
    <location>
        <begin position="330"/>
        <end position="533"/>
    </location>
</feature>
<evidence type="ECO:0000256" key="8">
    <source>
        <dbReference type="ARBA" id="ARBA00022723"/>
    </source>
</evidence>
<gene>
    <name evidence="15" type="ORF">NC99_15340</name>
</gene>
<accession>A0A0L8VBW8</accession>
<keyword evidence="7" id="KW-0816">Tricarboxylic acid cycle</keyword>
<dbReference type="InterPro" id="IPR011167">
    <property type="entry name" value="Fe_dep_fumarate_hydratase"/>
</dbReference>
<dbReference type="InterPro" id="IPR051208">
    <property type="entry name" value="Class-I_Fumarase/Tartrate_DH"/>
</dbReference>
<organism evidence="15 16">
    <name type="scientific">Sunxiuqinia dokdonensis</name>
    <dbReference type="NCBI Taxonomy" id="1409788"/>
    <lineage>
        <taxon>Bacteria</taxon>
        <taxon>Pseudomonadati</taxon>
        <taxon>Bacteroidota</taxon>
        <taxon>Bacteroidia</taxon>
        <taxon>Marinilabiliales</taxon>
        <taxon>Prolixibacteraceae</taxon>
        <taxon>Sunxiuqinia</taxon>
    </lineage>
</organism>
<sequence length="534" mass="59017">MPDFKYQKPFPILKDTTPYRLLTTDYVSTVEVDGRKILKVDPKGLEYLAKEAFADVSFFLRPTHLEKLKHILTDDEASDNDRFVAHTMLMNQVVSAEGELPTCQDTGTAIVVAKKGEDVYTGATDAEHLSKGIFDTYQNRNLRYSQVVPFSMFEEKNTGNNLPAQIDIYAEKGNTYEFLFVTKGGGSGNKTFLYQQTKSLLNEENLAKFVKEKIKDLGTSACPPYHLALVIGGTSAEATLATVKKASAGYYDHLPTEGNEGGQAFRDLEWEEKVQKICQDSEIGAQFGGKYFVHDVRVVRLPRHAASCPVGLGVSCSADRNIKAKITEEGIFVEQLEKDPAKYLPEQAPELAPAVDIDLDRPMDEVLAELSKYPIKTRLNLKGTLIVARDMAHARLKEMIDAGQEMPDYFKKHPVYYAGPAKTPAGMASGSFGPTTAGRMDPYVDLFQSLGGSMIMLAKGNRSQQVTDACQKYGGFYLGSIGGPAAILAKSNIKSVEVVDFEELGMEAIRKIRVENFPAFIIVDDKGNDFFKQI</sequence>
<evidence type="ECO:0000256" key="4">
    <source>
        <dbReference type="ARBA" id="ARBA00008876"/>
    </source>
</evidence>
<keyword evidence="10 12" id="KW-0411">Iron-sulfur</keyword>
<keyword evidence="6 12" id="KW-0004">4Fe-4S</keyword>
<protein>
    <recommendedName>
        <fullName evidence="12">Fumarate hydratase class I</fullName>
        <ecNumber evidence="12">4.2.1.2</ecNumber>
    </recommendedName>
</protein>
<dbReference type="RefSeq" id="WP_053181400.1">
    <property type="nucleotide sequence ID" value="NZ_LGIA01000084.1"/>
</dbReference>
<dbReference type="NCBIfam" id="TIGR00723">
    <property type="entry name" value="ttdB_fumA_fumB"/>
    <property type="match status" value="1"/>
</dbReference>
<feature type="domain" description="Fe-S hydro-lyase tartrate dehydratase alpha-type catalytic" evidence="13">
    <location>
        <begin position="49"/>
        <end position="324"/>
    </location>
</feature>
<evidence type="ECO:0000313" key="16">
    <source>
        <dbReference type="Proteomes" id="UP000036958"/>
    </source>
</evidence>
<comment type="similarity">
    <text evidence="4 12">Belongs to the class-I fumarase family.</text>
</comment>
<dbReference type="PANTHER" id="PTHR30389:SF0">
    <property type="entry name" value="FUMARATE HYDRATASE CLASS I, AEROBIC"/>
    <property type="match status" value="1"/>
</dbReference>
<reference evidence="16" key="1">
    <citation type="submission" date="2015-07" db="EMBL/GenBank/DDBJ databases">
        <title>Genome sequencing of Sunxiuqinia dokdonensis strain SK.</title>
        <authorList>
            <person name="Ahn S."/>
            <person name="Kim B.-C."/>
        </authorList>
    </citation>
    <scope>NUCLEOTIDE SEQUENCE [LARGE SCALE GENOMIC DNA]</scope>
    <source>
        <strain evidence="16">SK</strain>
    </source>
</reference>
<comment type="cofactor">
    <cofactor evidence="2 12">
        <name>[4Fe-4S] cluster</name>
        <dbReference type="ChEBI" id="CHEBI:49883"/>
    </cofactor>
</comment>
<comment type="function">
    <text evidence="12">Catalyzes the reversible hydration of fumarate to (S)-malate.</text>
</comment>
<evidence type="ECO:0000256" key="3">
    <source>
        <dbReference type="ARBA" id="ARBA00004859"/>
    </source>
</evidence>
<evidence type="ECO:0000256" key="11">
    <source>
        <dbReference type="ARBA" id="ARBA00023239"/>
    </source>
</evidence>
<keyword evidence="11 12" id="KW-0456">Lyase</keyword>
<dbReference type="InterPro" id="IPR004646">
    <property type="entry name" value="Fe-S_hydro-lyase_TtdA-typ_cat"/>
</dbReference>
<evidence type="ECO:0000259" key="14">
    <source>
        <dbReference type="Pfam" id="PF05683"/>
    </source>
</evidence>
<evidence type="ECO:0000256" key="2">
    <source>
        <dbReference type="ARBA" id="ARBA00001966"/>
    </source>
</evidence>
<keyword evidence="16" id="KW-1185">Reference proteome</keyword>
<evidence type="ECO:0000256" key="9">
    <source>
        <dbReference type="ARBA" id="ARBA00023004"/>
    </source>
</evidence>
<dbReference type="STRING" id="1409788.NC99_15340"/>
<dbReference type="Gene3D" id="3.20.130.10">
    <property type="entry name" value="Fe-S hydro-lyase, tartrate dehydratase beta-type, catalytic domain"/>
    <property type="match status" value="1"/>
</dbReference>
<comment type="subunit">
    <text evidence="5 12">Homodimer.</text>
</comment>
<dbReference type="InterPro" id="IPR004647">
    <property type="entry name" value="Fe-S_hydro-lyase_TtdB-typ_cat"/>
</dbReference>
<dbReference type="InterPro" id="IPR020557">
    <property type="entry name" value="Fumarate_lyase_CS"/>
</dbReference>
<evidence type="ECO:0000256" key="1">
    <source>
        <dbReference type="ARBA" id="ARBA00000929"/>
    </source>
</evidence>
<dbReference type="PROSITE" id="PS00163">
    <property type="entry name" value="FUMARATE_LYASES"/>
    <property type="match status" value="1"/>
</dbReference>
<evidence type="ECO:0000256" key="6">
    <source>
        <dbReference type="ARBA" id="ARBA00022485"/>
    </source>
</evidence>
<dbReference type="Pfam" id="PF05683">
    <property type="entry name" value="Fumerase_C"/>
    <property type="match status" value="1"/>
</dbReference>
<evidence type="ECO:0000259" key="13">
    <source>
        <dbReference type="Pfam" id="PF05681"/>
    </source>
</evidence>
<evidence type="ECO:0000256" key="5">
    <source>
        <dbReference type="ARBA" id="ARBA00011738"/>
    </source>
</evidence>
<evidence type="ECO:0000256" key="10">
    <source>
        <dbReference type="ARBA" id="ARBA00023014"/>
    </source>
</evidence>
<dbReference type="EMBL" id="LGIA01000084">
    <property type="protein sequence ID" value="KOH45642.1"/>
    <property type="molecule type" value="Genomic_DNA"/>
</dbReference>
<evidence type="ECO:0000256" key="7">
    <source>
        <dbReference type="ARBA" id="ARBA00022532"/>
    </source>
</evidence>
<dbReference type="GO" id="GO:0046872">
    <property type="term" value="F:metal ion binding"/>
    <property type="evidence" value="ECO:0007669"/>
    <property type="project" value="UniProtKB-UniRule"/>
</dbReference>
<evidence type="ECO:0000256" key="12">
    <source>
        <dbReference type="PIRNR" id="PIRNR001394"/>
    </source>
</evidence>
<dbReference type="EC" id="4.2.1.2" evidence="12"/>
<dbReference type="GO" id="GO:0051539">
    <property type="term" value="F:4 iron, 4 sulfur cluster binding"/>
    <property type="evidence" value="ECO:0007669"/>
    <property type="project" value="UniProtKB-UniRule"/>
</dbReference>
<dbReference type="OrthoDB" id="9798978at2"/>
<dbReference type="SUPFAM" id="SSF117457">
    <property type="entry name" value="FumA C-terminal domain-like"/>
    <property type="match status" value="1"/>
</dbReference>
<evidence type="ECO:0000313" key="15">
    <source>
        <dbReference type="EMBL" id="KOH45642.1"/>
    </source>
</evidence>
<comment type="caution">
    <text evidence="15">The sequence shown here is derived from an EMBL/GenBank/DDBJ whole genome shotgun (WGS) entry which is preliminary data.</text>
</comment>
<dbReference type="PATRIC" id="fig|1409788.3.peg.1570"/>
<keyword evidence="9 12" id="KW-0408">Iron</keyword>
<keyword evidence="8 12" id="KW-0479">Metal-binding</keyword>